<evidence type="ECO:0000259" key="5">
    <source>
        <dbReference type="Pfam" id="PF00389"/>
    </source>
</evidence>
<dbReference type="PROSITE" id="PS00065">
    <property type="entry name" value="D_2_HYDROXYACID_DH_1"/>
    <property type="match status" value="1"/>
</dbReference>
<evidence type="ECO:0000313" key="7">
    <source>
        <dbReference type="EMBL" id="CAF9903884.1"/>
    </source>
</evidence>
<dbReference type="GO" id="GO:0030267">
    <property type="term" value="F:glyoxylate reductase (NADPH) activity"/>
    <property type="evidence" value="ECO:0007669"/>
    <property type="project" value="TreeGrafter"/>
</dbReference>
<evidence type="ECO:0008006" key="9">
    <source>
        <dbReference type="Google" id="ProtNLM"/>
    </source>
</evidence>
<dbReference type="InterPro" id="IPR036291">
    <property type="entry name" value="NAD(P)-bd_dom_sf"/>
</dbReference>
<dbReference type="PROSITE" id="PS00670">
    <property type="entry name" value="D_2_HYDROXYACID_DH_2"/>
    <property type="match status" value="1"/>
</dbReference>
<organism evidence="7 8">
    <name type="scientific">Gomphillus americanus</name>
    <dbReference type="NCBI Taxonomy" id="1940652"/>
    <lineage>
        <taxon>Eukaryota</taxon>
        <taxon>Fungi</taxon>
        <taxon>Dikarya</taxon>
        <taxon>Ascomycota</taxon>
        <taxon>Pezizomycotina</taxon>
        <taxon>Lecanoromycetes</taxon>
        <taxon>OSLEUM clade</taxon>
        <taxon>Ostropomycetidae</taxon>
        <taxon>Ostropales</taxon>
        <taxon>Graphidaceae</taxon>
        <taxon>Gomphilloideae</taxon>
        <taxon>Gomphillus</taxon>
    </lineage>
</organism>
<dbReference type="AlphaFoldDB" id="A0A8H3EEP9"/>
<dbReference type="OrthoDB" id="9991913at2759"/>
<feature type="domain" description="D-isomer specific 2-hydroxyacid dehydrogenase NAD-binding" evidence="6">
    <location>
        <begin position="135"/>
        <end position="304"/>
    </location>
</feature>
<dbReference type="InterPro" id="IPR050223">
    <property type="entry name" value="D-isomer_2-hydroxyacid_DH"/>
</dbReference>
<gene>
    <name evidence="7" type="ORF">GOMPHAMPRED_000596</name>
</gene>
<keyword evidence="3" id="KW-0520">NAD</keyword>
<evidence type="ECO:0000256" key="1">
    <source>
        <dbReference type="ARBA" id="ARBA00005854"/>
    </source>
</evidence>
<accession>A0A8H3EEP9</accession>
<dbReference type="SUPFAM" id="SSF51735">
    <property type="entry name" value="NAD(P)-binding Rossmann-fold domains"/>
    <property type="match status" value="1"/>
</dbReference>
<dbReference type="GO" id="GO:0016618">
    <property type="term" value="F:hydroxypyruvate reductase [NAD(P)H] activity"/>
    <property type="evidence" value="ECO:0007669"/>
    <property type="project" value="TreeGrafter"/>
</dbReference>
<dbReference type="EMBL" id="CAJPDQ010000001">
    <property type="protein sequence ID" value="CAF9903884.1"/>
    <property type="molecule type" value="Genomic_DNA"/>
</dbReference>
<comment type="similarity">
    <text evidence="1 4">Belongs to the D-isomer specific 2-hydroxyacid dehydrogenase family.</text>
</comment>
<dbReference type="InterPro" id="IPR029753">
    <property type="entry name" value="D-isomer_DH_CS"/>
</dbReference>
<dbReference type="CDD" id="cd12168">
    <property type="entry name" value="Mand_dh_like"/>
    <property type="match status" value="1"/>
</dbReference>
<dbReference type="SUPFAM" id="SSF52283">
    <property type="entry name" value="Formate/glycerate dehydrogenase catalytic domain-like"/>
    <property type="match status" value="1"/>
</dbReference>
<dbReference type="InterPro" id="IPR006140">
    <property type="entry name" value="D-isomer_DH_NAD-bd"/>
</dbReference>
<protein>
    <recommendedName>
        <fullName evidence="9">Hydroxyphenylpyruvate reductase</fullName>
    </recommendedName>
</protein>
<keyword evidence="2 4" id="KW-0560">Oxidoreductase</keyword>
<dbReference type="Pfam" id="PF00389">
    <property type="entry name" value="2-Hacid_dh"/>
    <property type="match status" value="1"/>
</dbReference>
<feature type="domain" description="D-isomer specific 2-hydroxyacid dehydrogenase catalytic" evidence="5">
    <location>
        <begin position="75"/>
        <end position="336"/>
    </location>
</feature>
<dbReference type="Proteomes" id="UP000664169">
    <property type="component" value="Unassembled WGS sequence"/>
</dbReference>
<dbReference type="FunFam" id="3.40.50.720:FF:000203">
    <property type="entry name" value="D-3-phosphoglycerate dehydrogenase (SerA)"/>
    <property type="match status" value="1"/>
</dbReference>
<comment type="caution">
    <text evidence="7">The sequence shown here is derived from an EMBL/GenBank/DDBJ whole genome shotgun (WGS) entry which is preliminary data.</text>
</comment>
<reference evidence="7" key="1">
    <citation type="submission" date="2021-03" db="EMBL/GenBank/DDBJ databases">
        <authorList>
            <person name="Tagirdzhanova G."/>
        </authorList>
    </citation>
    <scope>NUCLEOTIDE SEQUENCE</scope>
</reference>
<dbReference type="PANTHER" id="PTHR10996">
    <property type="entry name" value="2-HYDROXYACID DEHYDROGENASE-RELATED"/>
    <property type="match status" value="1"/>
</dbReference>
<dbReference type="PROSITE" id="PS00671">
    <property type="entry name" value="D_2_HYDROXYACID_DH_3"/>
    <property type="match status" value="1"/>
</dbReference>
<evidence type="ECO:0000256" key="3">
    <source>
        <dbReference type="ARBA" id="ARBA00023027"/>
    </source>
</evidence>
<dbReference type="GO" id="GO:0005829">
    <property type="term" value="C:cytosol"/>
    <property type="evidence" value="ECO:0007669"/>
    <property type="project" value="TreeGrafter"/>
</dbReference>
<dbReference type="GO" id="GO:0051287">
    <property type="term" value="F:NAD binding"/>
    <property type="evidence" value="ECO:0007669"/>
    <property type="project" value="InterPro"/>
</dbReference>
<evidence type="ECO:0000256" key="2">
    <source>
        <dbReference type="ARBA" id="ARBA00023002"/>
    </source>
</evidence>
<proteinExistence type="inferred from homology"/>
<dbReference type="InterPro" id="IPR029752">
    <property type="entry name" value="D-isomer_DH_CS1"/>
</dbReference>
<dbReference type="Pfam" id="PF02826">
    <property type="entry name" value="2-Hacid_dh_C"/>
    <property type="match status" value="1"/>
</dbReference>
<keyword evidence="8" id="KW-1185">Reference proteome</keyword>
<dbReference type="Gene3D" id="3.40.50.720">
    <property type="entry name" value="NAD(P)-binding Rossmann-like Domain"/>
    <property type="match status" value="2"/>
</dbReference>
<evidence type="ECO:0000313" key="8">
    <source>
        <dbReference type="Proteomes" id="UP000664169"/>
    </source>
</evidence>
<sequence length="336" mass="36511">MTRLSAVAGAAINGTAANGILMLGNVLHAKEEFSKLSDLGPVTHITSGDRESFLERCRSGEFNHIKAISRTVDSVAYTGRFDDELLSQLPSSIKFVCHNGAGYDQIDAKAARKHGITVSNTPGYVNQATADIGIFLLLGALRKAWIPQKAIRNGEWQGQAPLGHDPLGKTIGILGLGGIGTAFAERAMAFGFKIQYHNRKPVECSKAKYVSFDELLATSDVISIHLPLNDTTRHIISHKEFAAMKPGAVIINTARGAIIDENALVEALKSDKIWSIGLDVFETEPKVHPELLKDDRVMLLPHIGSATLETRKAMEIQVMDNIDSAFQHDKLVNPVN</sequence>
<dbReference type="InterPro" id="IPR006139">
    <property type="entry name" value="D-isomer_2_OHA_DH_cat_dom"/>
</dbReference>
<evidence type="ECO:0000256" key="4">
    <source>
        <dbReference type="RuleBase" id="RU003719"/>
    </source>
</evidence>
<name>A0A8H3EEP9_9LECA</name>
<dbReference type="PANTHER" id="PTHR10996:SF257">
    <property type="entry name" value="GLYOXYLATE REDUCTASE 1"/>
    <property type="match status" value="1"/>
</dbReference>
<evidence type="ECO:0000259" key="6">
    <source>
        <dbReference type="Pfam" id="PF02826"/>
    </source>
</evidence>